<accession>A0A1U9KCW0</accession>
<keyword evidence="4" id="KW-1185">Reference proteome</keyword>
<feature type="domain" description="Double-stranded DNA deaminase toxin A prePAAR motif" evidence="2">
    <location>
        <begin position="3"/>
        <end position="65"/>
    </location>
</feature>
<dbReference type="Proteomes" id="UP000188937">
    <property type="component" value="Chromosome"/>
</dbReference>
<dbReference type="CDD" id="cd14742">
    <property type="entry name" value="PAAR_RHS"/>
    <property type="match status" value="1"/>
</dbReference>
<dbReference type="Pfam" id="PF25799">
    <property type="entry name" value="prePAAR_I"/>
    <property type="match status" value="1"/>
</dbReference>
<keyword evidence="1" id="KW-1133">Transmembrane helix</keyword>
<protein>
    <recommendedName>
        <fullName evidence="2">Double-stranded DNA deaminase toxin A prePAAR motif domain-containing protein</fullName>
    </recommendedName>
</protein>
<dbReference type="InterPro" id="IPR057925">
    <property type="entry name" value="prePAAR_DddA"/>
</dbReference>
<dbReference type="InterPro" id="IPR008727">
    <property type="entry name" value="PAAR_motif"/>
</dbReference>
<proteinExistence type="predicted"/>
<keyword evidence="1" id="KW-0812">Transmembrane</keyword>
<evidence type="ECO:0000256" key="1">
    <source>
        <dbReference type="SAM" id="Phobius"/>
    </source>
</evidence>
<dbReference type="KEGG" id="aace:A0U92_01400"/>
<dbReference type="EMBL" id="CP014692">
    <property type="protein sequence ID" value="AQS83644.1"/>
    <property type="molecule type" value="Genomic_DNA"/>
</dbReference>
<evidence type="ECO:0000259" key="2">
    <source>
        <dbReference type="Pfam" id="PF25799"/>
    </source>
</evidence>
<gene>
    <name evidence="3" type="ORF">A0U92_01400</name>
</gene>
<evidence type="ECO:0000313" key="4">
    <source>
        <dbReference type="Proteomes" id="UP000188937"/>
    </source>
</evidence>
<dbReference type="Pfam" id="PF05488">
    <property type="entry name" value="PAAR_motif"/>
    <property type="match status" value="1"/>
</dbReference>
<reference evidence="3 4" key="1">
    <citation type="submission" date="2016-03" db="EMBL/GenBank/DDBJ databases">
        <title>Acetic acid bacteria sequencing.</title>
        <authorList>
            <person name="Brandt J."/>
            <person name="Jakob F."/>
            <person name="Vogel R.F."/>
        </authorList>
    </citation>
    <scope>NUCLEOTIDE SEQUENCE [LARGE SCALE GENOMIC DNA]</scope>
    <source>
        <strain evidence="3 4">TMW2.1153</strain>
    </source>
</reference>
<name>A0A1U9KCW0_ACEAC</name>
<dbReference type="AlphaFoldDB" id="A0A1U9KCW0"/>
<feature type="transmembrane region" description="Helical" evidence="1">
    <location>
        <begin position="20"/>
        <end position="46"/>
    </location>
</feature>
<sequence length="439" mass="45310">MPAAARLGDPIGHSKAMTGFLAGAAVGFAATVGVAVVAGAVASAVAAEVVSGGLATPLVAGVLVTAGELAVNVVAGGYLASKAEEIGERAGSGMTSATGTIVEGSSNVSINGKPAAFVTRKVVCSKTGHQPGDMIAEGASTVFINGKPAARVGDRIVCGGVVISGSSNVFIGSPKKQVLKVNPEVPDRVRTAVFIASLLPAGGGLLRAVRPALQAVAEKGLTGSLKAGGKVLGEAMERRSLGPKGENFYKTKYLKEKYAEDLKETRTFKTNGVSEKDAVDYLGTDEGKAYIKKLQEADPTSKFNRIERRAIDQIRSGSSLPSSSQTSSSMIKIVPEGNSVSPHSPFFMTEEGLQEAQASGKTLSNHFGLPVISESDVYDIYRTTPNGEVTVYTSRVAPTSELGGLVTRDGGAGQTLILNRGEWSEPVKIGRITNKGVME</sequence>
<organism evidence="3 4">
    <name type="scientific">Acetobacter aceti</name>
    <dbReference type="NCBI Taxonomy" id="435"/>
    <lineage>
        <taxon>Bacteria</taxon>
        <taxon>Pseudomonadati</taxon>
        <taxon>Pseudomonadota</taxon>
        <taxon>Alphaproteobacteria</taxon>
        <taxon>Acetobacterales</taxon>
        <taxon>Acetobacteraceae</taxon>
        <taxon>Acetobacter</taxon>
        <taxon>Acetobacter subgen. Acetobacter</taxon>
    </lineage>
</organism>
<feature type="transmembrane region" description="Helical" evidence="1">
    <location>
        <begin position="58"/>
        <end position="80"/>
    </location>
</feature>
<keyword evidence="1" id="KW-0472">Membrane</keyword>
<dbReference type="STRING" id="435.A0U92_01400"/>
<evidence type="ECO:0000313" key="3">
    <source>
        <dbReference type="EMBL" id="AQS83644.1"/>
    </source>
</evidence>
<dbReference type="Gene3D" id="2.60.200.60">
    <property type="match status" value="1"/>
</dbReference>
<dbReference type="OrthoDB" id="7218381at2"/>
<dbReference type="RefSeq" id="WP_077811673.1">
    <property type="nucleotide sequence ID" value="NZ_CP014692.1"/>
</dbReference>